<keyword evidence="6 9" id="KW-0371">Homeobox</keyword>
<keyword evidence="15" id="KW-1185">Reference proteome</keyword>
<dbReference type="Pfam" id="PF00046">
    <property type="entry name" value="Homeodomain"/>
    <property type="match status" value="1"/>
</dbReference>
<evidence type="ECO:0000256" key="3">
    <source>
        <dbReference type="ARBA" id="ARBA00023015"/>
    </source>
</evidence>
<dbReference type="PROSITE" id="PS50848">
    <property type="entry name" value="START"/>
    <property type="match status" value="1"/>
</dbReference>
<feature type="DNA-binding region" description="Homeobox" evidence="9">
    <location>
        <begin position="43"/>
        <end position="102"/>
    </location>
</feature>
<evidence type="ECO:0000256" key="10">
    <source>
        <dbReference type="RuleBase" id="RU000682"/>
    </source>
</evidence>
<evidence type="ECO:0000313" key="15">
    <source>
        <dbReference type="Proteomes" id="UP000029121"/>
    </source>
</evidence>
<dbReference type="InterPro" id="IPR002913">
    <property type="entry name" value="START_lipid-bd_dom"/>
</dbReference>
<organism evidence="14 15">
    <name type="scientific">Capsella rubella</name>
    <dbReference type="NCBI Taxonomy" id="81985"/>
    <lineage>
        <taxon>Eukaryota</taxon>
        <taxon>Viridiplantae</taxon>
        <taxon>Streptophyta</taxon>
        <taxon>Embryophyta</taxon>
        <taxon>Tracheophyta</taxon>
        <taxon>Spermatophyta</taxon>
        <taxon>Magnoliopsida</taxon>
        <taxon>eudicotyledons</taxon>
        <taxon>Gunneridae</taxon>
        <taxon>Pentapetalae</taxon>
        <taxon>rosids</taxon>
        <taxon>malvids</taxon>
        <taxon>Brassicales</taxon>
        <taxon>Brassicaceae</taxon>
        <taxon>Camelineae</taxon>
        <taxon>Capsella</taxon>
    </lineage>
</organism>
<dbReference type="KEGG" id="crb:17878639"/>
<dbReference type="PROSITE" id="PS50071">
    <property type="entry name" value="HOMEOBOX_2"/>
    <property type="match status" value="1"/>
</dbReference>
<evidence type="ECO:0000256" key="8">
    <source>
        <dbReference type="ARBA" id="ARBA00023242"/>
    </source>
</evidence>
<reference evidence="15" key="1">
    <citation type="journal article" date="2013" name="Nat. Genet.">
        <title>The Capsella rubella genome and the genomic consequences of rapid mating system evolution.</title>
        <authorList>
            <person name="Slotte T."/>
            <person name="Hazzouri K.M."/>
            <person name="Agren J.A."/>
            <person name="Koenig D."/>
            <person name="Maumus F."/>
            <person name="Guo Y.L."/>
            <person name="Steige K."/>
            <person name="Platts A.E."/>
            <person name="Escobar J.S."/>
            <person name="Newman L.K."/>
            <person name="Wang W."/>
            <person name="Mandakova T."/>
            <person name="Vello E."/>
            <person name="Smith L.M."/>
            <person name="Henz S.R."/>
            <person name="Steffen J."/>
            <person name="Takuno S."/>
            <person name="Brandvain Y."/>
            <person name="Coop G."/>
            <person name="Andolfatto P."/>
            <person name="Hu T.T."/>
            <person name="Blanchette M."/>
            <person name="Clark R.M."/>
            <person name="Quesneville H."/>
            <person name="Nordborg M."/>
            <person name="Gaut B.S."/>
            <person name="Lysak M.A."/>
            <person name="Jenkins J."/>
            <person name="Grimwood J."/>
            <person name="Chapman J."/>
            <person name="Prochnik S."/>
            <person name="Shu S."/>
            <person name="Rokhsar D."/>
            <person name="Schmutz J."/>
            <person name="Weigel D."/>
            <person name="Wright S.I."/>
        </authorList>
    </citation>
    <scope>NUCLEOTIDE SEQUENCE [LARGE SCALE GENOMIC DNA]</scope>
    <source>
        <strain evidence="15">cv. Monte Gargano</strain>
    </source>
</reference>
<name>R0GNU9_9BRAS</name>
<dbReference type="InterPro" id="IPR042160">
    <property type="entry name" value="HD-Zip_IV"/>
</dbReference>
<dbReference type="GO" id="GO:0008289">
    <property type="term" value="F:lipid binding"/>
    <property type="evidence" value="ECO:0007669"/>
    <property type="project" value="InterPro"/>
</dbReference>
<dbReference type="PANTHER" id="PTHR45654:SF42">
    <property type="entry name" value="HOMEOBOX-LEUCINE ZIPPER PROTEIN HDG6"/>
    <property type="match status" value="1"/>
</dbReference>
<dbReference type="EMBL" id="KB870811">
    <property type="protein sequence ID" value="EOA18529.1"/>
    <property type="molecule type" value="Genomic_DNA"/>
</dbReference>
<evidence type="ECO:0000256" key="5">
    <source>
        <dbReference type="ARBA" id="ARBA00023125"/>
    </source>
</evidence>
<keyword evidence="4" id="KW-0175">Coiled coil</keyword>
<evidence type="ECO:0000256" key="2">
    <source>
        <dbReference type="ARBA" id="ARBA00006789"/>
    </source>
</evidence>
<dbReference type="SUPFAM" id="SSF55961">
    <property type="entry name" value="Bet v1-like"/>
    <property type="match status" value="2"/>
</dbReference>
<evidence type="ECO:0000256" key="6">
    <source>
        <dbReference type="ARBA" id="ARBA00023155"/>
    </source>
</evidence>
<accession>R0GNU9</accession>
<dbReference type="GO" id="GO:0003677">
    <property type="term" value="F:DNA binding"/>
    <property type="evidence" value="ECO:0007669"/>
    <property type="project" value="UniProtKB-UniRule"/>
</dbReference>
<evidence type="ECO:0000259" key="13">
    <source>
        <dbReference type="PROSITE" id="PS50848"/>
    </source>
</evidence>
<evidence type="ECO:0000256" key="1">
    <source>
        <dbReference type="ARBA" id="ARBA00004123"/>
    </source>
</evidence>
<feature type="compositionally biased region" description="Polar residues" evidence="11">
    <location>
        <begin position="145"/>
        <end position="160"/>
    </location>
</feature>
<evidence type="ECO:0000256" key="4">
    <source>
        <dbReference type="ARBA" id="ARBA00023054"/>
    </source>
</evidence>
<evidence type="ECO:0000259" key="12">
    <source>
        <dbReference type="PROSITE" id="PS50071"/>
    </source>
</evidence>
<feature type="domain" description="Homeobox" evidence="12">
    <location>
        <begin position="41"/>
        <end position="101"/>
    </location>
</feature>
<keyword evidence="5 9" id="KW-0238">DNA-binding</keyword>
<evidence type="ECO:0000256" key="9">
    <source>
        <dbReference type="PROSITE-ProRule" id="PRU00108"/>
    </source>
</evidence>
<dbReference type="Pfam" id="PF01852">
    <property type="entry name" value="START"/>
    <property type="match status" value="1"/>
</dbReference>
<dbReference type="InterPro" id="IPR009057">
    <property type="entry name" value="Homeodomain-like_sf"/>
</dbReference>
<evidence type="ECO:0000313" key="14">
    <source>
        <dbReference type="EMBL" id="EOA18529.1"/>
    </source>
</evidence>
<dbReference type="SUPFAM" id="SSF46689">
    <property type="entry name" value="Homeodomain-like"/>
    <property type="match status" value="1"/>
</dbReference>
<dbReference type="CDD" id="cd00086">
    <property type="entry name" value="homeodomain"/>
    <property type="match status" value="1"/>
</dbReference>
<keyword evidence="8 9" id="KW-0539">Nucleus</keyword>
<dbReference type="GO" id="GO:0005634">
    <property type="term" value="C:nucleus"/>
    <property type="evidence" value="ECO:0007669"/>
    <property type="project" value="UniProtKB-SubCell"/>
</dbReference>
<protein>
    <submittedName>
        <fullName evidence="14">Uncharacterized protein</fullName>
    </submittedName>
</protein>
<dbReference type="CDD" id="cd08875">
    <property type="entry name" value="START_ArGLABRA2_like"/>
    <property type="match status" value="1"/>
</dbReference>
<dbReference type="InterPro" id="IPR057993">
    <property type="entry name" value="HD-Zip_IV_C"/>
</dbReference>
<dbReference type="PANTHER" id="PTHR45654">
    <property type="entry name" value="HOMEOBOX-LEUCINE ZIPPER PROTEIN MERISTEM L1"/>
    <property type="match status" value="1"/>
</dbReference>
<dbReference type="OrthoDB" id="6159439at2759"/>
<feature type="domain" description="START" evidence="13">
    <location>
        <begin position="169"/>
        <end position="386"/>
    </location>
</feature>
<dbReference type="SMART" id="SM00234">
    <property type="entry name" value="START"/>
    <property type="match status" value="1"/>
</dbReference>
<dbReference type="STRING" id="81985.R0GNU9"/>
<dbReference type="InterPro" id="IPR001356">
    <property type="entry name" value="HD"/>
</dbReference>
<keyword evidence="3" id="KW-0805">Transcription regulation</keyword>
<gene>
    <name evidence="14" type="ORF">CARUB_v10007084mg</name>
</gene>
<comment type="subcellular location">
    <subcellularLocation>
        <location evidence="1 9 10">Nucleus</location>
    </subcellularLocation>
</comment>
<feature type="region of interest" description="Disordered" evidence="11">
    <location>
        <begin position="141"/>
        <end position="164"/>
    </location>
</feature>
<evidence type="ECO:0000256" key="7">
    <source>
        <dbReference type="ARBA" id="ARBA00023163"/>
    </source>
</evidence>
<dbReference type="Gene3D" id="1.10.10.60">
    <property type="entry name" value="Homeodomain-like"/>
    <property type="match status" value="1"/>
</dbReference>
<evidence type="ECO:0000256" key="11">
    <source>
        <dbReference type="SAM" id="MobiDB-lite"/>
    </source>
</evidence>
<keyword evidence="7" id="KW-0804">Transcription</keyword>
<comment type="similarity">
    <text evidence="2">Belongs to the HD-ZIP homeobox family. Class IV subfamily.</text>
</comment>
<dbReference type="eggNOG" id="ENOG502QUAY">
    <property type="taxonomic scope" value="Eukaryota"/>
</dbReference>
<dbReference type="SMART" id="SM00389">
    <property type="entry name" value="HOX"/>
    <property type="match status" value="1"/>
</dbReference>
<dbReference type="AlphaFoldDB" id="R0GNU9"/>
<dbReference type="Proteomes" id="UP000029121">
    <property type="component" value="Unassembled WGS sequence"/>
</dbReference>
<dbReference type="Pfam" id="PF25797">
    <property type="entry name" value="PDF2_C"/>
    <property type="match status" value="1"/>
</dbReference>
<proteinExistence type="inferred from homology"/>
<sequence length="626" mass="69805">MDGQGDFNEFGNIFKTILGSTEDEESNIIDAMNCDNDGDDGGRMRRSFRHTAFQIQELETFYEGNPLPTSDQRNELGQRLNLEARQVKFWFQNKRSQEKVNKECLENICLIENNERLLEAQDELRMLQISNYGDVDYKATAPEQLPSSSSNPIRNATPQLDSGRGYISAKKDEAKLLELANTAMDELKALGERNCPFWTLDLRNDIVGPPGCAAESSRCIGLVRMGSSTLVKTLMDTGKWVDVFASIVHVASAQKLIRPTYSGARSGSLQQIQAEFQVMSPLVPKRQVTFLRYCKDLGDGSWVVVDVTDPAEYPTFFPYGASNRLPSGLIIRDMANGYSEVTWIEQAEYNKNHIHQLYQPLIASGIGLGAKRWLTTLQRYCESLSTLSATNMGEIIPGMSAKGANELMKLTKRMTRNYYTGMTSSTVGKWEMIEVENVAQNMRFMTRKSLNEPGEYTGIVLSAAISVWFPVNQRTLFAFLNHLGSRHEWDTLTLTSMEEIFRIQKANRHENTISLLRVIGDENDMLVLQEVWNDASGAVLVYAPVETSSIEAVNRGENSNYVPLLPSGFSIVPDGSTGGGCLLTLGLQILASTNPTAQLTQGFVKIVEGLMLHTIDKIKSALHKQP</sequence>